<reference evidence="3" key="3">
    <citation type="submission" date="2015-04" db="UniProtKB">
        <authorList>
            <consortium name="EnsemblPlants"/>
        </authorList>
    </citation>
    <scope>IDENTIFICATION</scope>
    <source>
        <strain evidence="3">cv. Jemalong A17</strain>
    </source>
</reference>
<protein>
    <recommendedName>
        <fullName evidence="1">OTU domain-containing protein</fullName>
    </recommendedName>
</protein>
<evidence type="ECO:0000259" key="1">
    <source>
        <dbReference type="PROSITE" id="PS50802"/>
    </source>
</evidence>
<evidence type="ECO:0000313" key="4">
    <source>
        <dbReference type="Proteomes" id="UP000002051"/>
    </source>
</evidence>
<dbReference type="EnsemblPlants" id="KEH33180">
    <property type="protein sequence ID" value="KEH33180"/>
    <property type="gene ID" value="MTR_3g026360"/>
</dbReference>
<dbReference type="GO" id="GO:0004843">
    <property type="term" value="F:cysteine-type deubiquitinase activity"/>
    <property type="evidence" value="ECO:0000318"/>
    <property type="project" value="GO_Central"/>
</dbReference>
<sequence length="145" mass="16692">MKLQIKEDLRQLAFPEATMMSPPPRKIVNLHKKKSSQPKRNGARIVISPHYSIPTPTRVPKPILVPTTYDPSSPIHYMPKLMRPFIEKIVDVRGNGNCGFRAIAESMSLVEGSHVMVRRTFIREMKVHRNHYMGYMQVRDVITIS</sequence>
<gene>
    <name evidence="2" type="ordered locus">MTR_3g026360</name>
</gene>
<dbReference type="CDD" id="cd22744">
    <property type="entry name" value="OTU"/>
    <property type="match status" value="1"/>
</dbReference>
<dbReference type="InterPro" id="IPR003323">
    <property type="entry name" value="OTU_dom"/>
</dbReference>
<organism evidence="2 4">
    <name type="scientific">Medicago truncatula</name>
    <name type="common">Barrel medic</name>
    <name type="synonym">Medicago tribuloides</name>
    <dbReference type="NCBI Taxonomy" id="3880"/>
    <lineage>
        <taxon>Eukaryota</taxon>
        <taxon>Viridiplantae</taxon>
        <taxon>Streptophyta</taxon>
        <taxon>Embryophyta</taxon>
        <taxon>Tracheophyta</taxon>
        <taxon>Spermatophyta</taxon>
        <taxon>Magnoliopsida</taxon>
        <taxon>eudicotyledons</taxon>
        <taxon>Gunneridae</taxon>
        <taxon>Pentapetalae</taxon>
        <taxon>rosids</taxon>
        <taxon>fabids</taxon>
        <taxon>Fabales</taxon>
        <taxon>Fabaceae</taxon>
        <taxon>Papilionoideae</taxon>
        <taxon>50 kb inversion clade</taxon>
        <taxon>NPAAA clade</taxon>
        <taxon>Hologalegina</taxon>
        <taxon>IRL clade</taxon>
        <taxon>Trifolieae</taxon>
        <taxon>Medicago</taxon>
    </lineage>
</organism>
<dbReference type="EMBL" id="CM001219">
    <property type="protein sequence ID" value="KEH33180.1"/>
    <property type="molecule type" value="Genomic_DNA"/>
</dbReference>
<evidence type="ECO:0000313" key="3">
    <source>
        <dbReference type="EnsemblPlants" id="KEH33180"/>
    </source>
</evidence>
<dbReference type="PROSITE" id="PS50802">
    <property type="entry name" value="OTU"/>
    <property type="match status" value="1"/>
</dbReference>
<dbReference type="HOGENOM" id="CLU_1789770_0_0_1"/>
<evidence type="ECO:0000313" key="2">
    <source>
        <dbReference type="EMBL" id="KEH33180.1"/>
    </source>
</evidence>
<keyword evidence="4" id="KW-1185">Reference proteome</keyword>
<reference evidence="2 4" key="2">
    <citation type="journal article" date="2014" name="BMC Genomics">
        <title>An improved genome release (version Mt4.0) for the model legume Medicago truncatula.</title>
        <authorList>
            <person name="Tang H."/>
            <person name="Krishnakumar V."/>
            <person name="Bidwell S."/>
            <person name="Rosen B."/>
            <person name="Chan A."/>
            <person name="Zhou S."/>
            <person name="Gentzbittel L."/>
            <person name="Childs K.L."/>
            <person name="Yandell M."/>
            <person name="Gundlach H."/>
            <person name="Mayer K.F."/>
            <person name="Schwartz D.C."/>
            <person name="Town C.D."/>
        </authorList>
    </citation>
    <scope>GENOME REANNOTATION</scope>
    <source>
        <strain evidence="2">A17</strain>
        <strain evidence="3 4">cv. Jemalong A17</strain>
    </source>
</reference>
<proteinExistence type="predicted"/>
<dbReference type="Proteomes" id="UP000002051">
    <property type="component" value="Chromosome 3"/>
</dbReference>
<accession>A0A072V4R2</accession>
<reference evidence="2 4" key="1">
    <citation type="journal article" date="2011" name="Nature">
        <title>The Medicago genome provides insight into the evolution of rhizobial symbioses.</title>
        <authorList>
            <person name="Young N.D."/>
            <person name="Debelle F."/>
            <person name="Oldroyd G.E."/>
            <person name="Geurts R."/>
            <person name="Cannon S.B."/>
            <person name="Udvardi M.K."/>
            <person name="Benedito V.A."/>
            <person name="Mayer K.F."/>
            <person name="Gouzy J."/>
            <person name="Schoof H."/>
            <person name="Van de Peer Y."/>
            <person name="Proost S."/>
            <person name="Cook D.R."/>
            <person name="Meyers B.C."/>
            <person name="Spannagl M."/>
            <person name="Cheung F."/>
            <person name="De Mita S."/>
            <person name="Krishnakumar V."/>
            <person name="Gundlach H."/>
            <person name="Zhou S."/>
            <person name="Mudge J."/>
            <person name="Bharti A.K."/>
            <person name="Murray J.D."/>
            <person name="Naoumkina M.A."/>
            <person name="Rosen B."/>
            <person name="Silverstein K.A."/>
            <person name="Tang H."/>
            <person name="Rombauts S."/>
            <person name="Zhao P.X."/>
            <person name="Zhou P."/>
            <person name="Barbe V."/>
            <person name="Bardou P."/>
            <person name="Bechner M."/>
            <person name="Bellec A."/>
            <person name="Berger A."/>
            <person name="Berges H."/>
            <person name="Bidwell S."/>
            <person name="Bisseling T."/>
            <person name="Choisne N."/>
            <person name="Couloux A."/>
            <person name="Denny R."/>
            <person name="Deshpande S."/>
            <person name="Dai X."/>
            <person name="Doyle J.J."/>
            <person name="Dudez A.M."/>
            <person name="Farmer A.D."/>
            <person name="Fouteau S."/>
            <person name="Franken C."/>
            <person name="Gibelin C."/>
            <person name="Gish J."/>
            <person name="Goldstein S."/>
            <person name="Gonzalez A.J."/>
            <person name="Green P.J."/>
            <person name="Hallab A."/>
            <person name="Hartog M."/>
            <person name="Hua A."/>
            <person name="Humphray S.J."/>
            <person name="Jeong D.H."/>
            <person name="Jing Y."/>
            <person name="Jocker A."/>
            <person name="Kenton S.M."/>
            <person name="Kim D.J."/>
            <person name="Klee K."/>
            <person name="Lai H."/>
            <person name="Lang C."/>
            <person name="Lin S."/>
            <person name="Macmil S.L."/>
            <person name="Magdelenat G."/>
            <person name="Matthews L."/>
            <person name="McCorrison J."/>
            <person name="Monaghan E.L."/>
            <person name="Mun J.H."/>
            <person name="Najar F.Z."/>
            <person name="Nicholson C."/>
            <person name="Noirot C."/>
            <person name="O'Bleness M."/>
            <person name="Paule C.R."/>
            <person name="Poulain J."/>
            <person name="Prion F."/>
            <person name="Qin B."/>
            <person name="Qu C."/>
            <person name="Retzel E.F."/>
            <person name="Riddle C."/>
            <person name="Sallet E."/>
            <person name="Samain S."/>
            <person name="Samson N."/>
            <person name="Sanders I."/>
            <person name="Saurat O."/>
            <person name="Scarpelli C."/>
            <person name="Schiex T."/>
            <person name="Segurens B."/>
            <person name="Severin A.J."/>
            <person name="Sherrier D.J."/>
            <person name="Shi R."/>
            <person name="Sims S."/>
            <person name="Singer S.R."/>
            <person name="Sinharoy S."/>
            <person name="Sterck L."/>
            <person name="Viollet A."/>
            <person name="Wang B.B."/>
            <person name="Wang K."/>
            <person name="Wang M."/>
            <person name="Wang X."/>
            <person name="Warfsmann J."/>
            <person name="Weissenbach J."/>
            <person name="White D.D."/>
            <person name="White J.D."/>
            <person name="Wiley G.B."/>
            <person name="Wincker P."/>
            <person name="Xing Y."/>
            <person name="Yang L."/>
            <person name="Yao Z."/>
            <person name="Ying F."/>
            <person name="Zhai J."/>
            <person name="Zhou L."/>
            <person name="Zuber A."/>
            <person name="Denarie J."/>
            <person name="Dixon R.A."/>
            <person name="May G.D."/>
            <person name="Schwartz D.C."/>
            <person name="Rogers J."/>
            <person name="Quetier F."/>
            <person name="Town C.D."/>
            <person name="Roe B.A."/>
        </authorList>
    </citation>
    <scope>NUCLEOTIDE SEQUENCE [LARGE SCALE GENOMIC DNA]</scope>
    <source>
        <strain evidence="2">A17</strain>
        <strain evidence="3 4">cv. Jemalong A17</strain>
    </source>
</reference>
<dbReference type="AlphaFoldDB" id="A0A072V4R2"/>
<name>A0A072V4R2_MEDTR</name>
<feature type="domain" description="OTU" evidence="1">
    <location>
        <begin position="87"/>
        <end position="145"/>
    </location>
</feature>
<dbReference type="Gene3D" id="3.90.70.80">
    <property type="match status" value="1"/>
</dbReference>